<evidence type="ECO:0000313" key="3">
    <source>
        <dbReference type="Proteomes" id="UP000640274"/>
    </source>
</evidence>
<organism evidence="2 3">
    <name type="scientific">Paenibacillus roseus</name>
    <dbReference type="NCBI Taxonomy" id="2798579"/>
    <lineage>
        <taxon>Bacteria</taxon>
        <taxon>Bacillati</taxon>
        <taxon>Bacillota</taxon>
        <taxon>Bacilli</taxon>
        <taxon>Bacillales</taxon>
        <taxon>Paenibacillaceae</taxon>
        <taxon>Paenibacillus</taxon>
    </lineage>
</organism>
<dbReference type="InterPro" id="IPR021338">
    <property type="entry name" value="DUF2953"/>
</dbReference>
<dbReference type="Proteomes" id="UP000640274">
    <property type="component" value="Unassembled WGS sequence"/>
</dbReference>
<keyword evidence="1" id="KW-1133">Transmembrane helix</keyword>
<accession>A0A934MQS4</accession>
<dbReference type="AlphaFoldDB" id="A0A934MQS4"/>
<comment type="caution">
    <text evidence="2">The sequence shown here is derived from an EMBL/GenBank/DDBJ whole genome shotgun (WGS) entry which is preliminary data.</text>
</comment>
<dbReference type="Pfam" id="PF11167">
    <property type="entry name" value="DUF2953"/>
    <property type="match status" value="1"/>
</dbReference>
<feature type="transmembrane region" description="Helical" evidence="1">
    <location>
        <begin position="6"/>
        <end position="29"/>
    </location>
</feature>
<protein>
    <submittedName>
        <fullName evidence="2">DUF2953 domain-containing protein</fullName>
    </submittedName>
</protein>
<proteinExistence type="predicted"/>
<evidence type="ECO:0000313" key="2">
    <source>
        <dbReference type="EMBL" id="MBJ6363476.1"/>
    </source>
</evidence>
<keyword evidence="1" id="KW-0812">Transmembrane</keyword>
<name>A0A934MQS4_9BACL</name>
<dbReference type="EMBL" id="JAELUP010000103">
    <property type="protein sequence ID" value="MBJ6363476.1"/>
    <property type="molecule type" value="Genomic_DNA"/>
</dbReference>
<gene>
    <name evidence="2" type="ORF">JFN88_19910</name>
</gene>
<evidence type="ECO:0000256" key="1">
    <source>
        <dbReference type="SAM" id="Phobius"/>
    </source>
</evidence>
<reference evidence="2" key="1">
    <citation type="submission" date="2020-12" db="EMBL/GenBank/DDBJ databases">
        <authorList>
            <person name="Huq M.A."/>
        </authorList>
    </citation>
    <scope>NUCLEOTIDE SEQUENCE</scope>
    <source>
        <strain evidence="2">MAHUQ-46</strain>
    </source>
</reference>
<keyword evidence="3" id="KW-1185">Reference proteome</keyword>
<keyword evidence="1" id="KW-0472">Membrane</keyword>
<sequence>MLHTGWIVWTAAGLFFMLLIVAASSEIVFTSQFLRKSDNDHFVVRIHALYGMINYKLEIPLFRFKEGNIEFLQEKRNSYMIGENKNKGEHKVGVETVMRKLDEARTLLRYTDHFTVWLRKTLSHVRIASWEWNTTVGAGDAVWTAMTTGMLWSAQTALLGVLSQFMRLTVEPQTRVQPLYNQTYFSTEWSCIAKMSFGYAILAGLKLLVRIKKVKGGFTVWQNILFKA</sequence>
<dbReference type="RefSeq" id="WP_199021018.1">
    <property type="nucleotide sequence ID" value="NZ_JAELUP010000103.1"/>
</dbReference>